<evidence type="ECO:0000313" key="3">
    <source>
        <dbReference type="EMBL" id="SKB83267.1"/>
    </source>
</evidence>
<evidence type="ECO:0000256" key="1">
    <source>
        <dbReference type="SAM" id="Phobius"/>
    </source>
</evidence>
<dbReference type="InterPro" id="IPR025711">
    <property type="entry name" value="PepSY"/>
</dbReference>
<proteinExistence type="predicted"/>
<dbReference type="PROSITE" id="PS51257">
    <property type="entry name" value="PROKAR_LIPOPROTEIN"/>
    <property type="match status" value="1"/>
</dbReference>
<keyword evidence="1" id="KW-1133">Transmembrane helix</keyword>
<feature type="domain" description="PepSY" evidence="2">
    <location>
        <begin position="57"/>
        <end position="113"/>
    </location>
</feature>
<dbReference type="PANTHER" id="PTHR34219">
    <property type="entry name" value="IRON-REGULATED INNER MEMBRANE PROTEIN-RELATED"/>
    <property type="match status" value="1"/>
</dbReference>
<reference evidence="4" key="1">
    <citation type="submission" date="2017-02" db="EMBL/GenBank/DDBJ databases">
        <authorList>
            <person name="Varghese N."/>
            <person name="Submissions S."/>
        </authorList>
    </citation>
    <scope>NUCLEOTIDE SEQUENCE [LARGE SCALE GENOMIC DNA]</scope>
    <source>
        <strain evidence="4">DSM 22385</strain>
    </source>
</reference>
<dbReference type="InterPro" id="IPR005625">
    <property type="entry name" value="PepSY-ass_TM"/>
</dbReference>
<gene>
    <name evidence="3" type="ORF">SAMN05661099_3008</name>
</gene>
<feature type="transmembrane region" description="Helical" evidence="1">
    <location>
        <begin position="12"/>
        <end position="34"/>
    </location>
</feature>
<evidence type="ECO:0000259" key="2">
    <source>
        <dbReference type="Pfam" id="PF03413"/>
    </source>
</evidence>
<dbReference type="AlphaFoldDB" id="A0A1T5EGV8"/>
<dbReference type="OrthoDB" id="111691at2"/>
<keyword evidence="1" id="KW-0812">Transmembrane</keyword>
<accession>A0A1T5EGV8</accession>
<dbReference type="PANTHER" id="PTHR34219:SF3">
    <property type="entry name" value="BLL7967 PROTEIN"/>
    <property type="match status" value="1"/>
</dbReference>
<dbReference type="STRING" id="572036.SAMN05661099_3008"/>
<keyword evidence="4" id="KW-1185">Reference proteome</keyword>
<protein>
    <submittedName>
        <fullName evidence="3">Uncharacterized iron-regulated membrane protein</fullName>
    </submittedName>
</protein>
<dbReference type="RefSeq" id="WP_079703516.1">
    <property type="nucleotide sequence ID" value="NZ_FUYR01000003.1"/>
</dbReference>
<organism evidence="3 4">
    <name type="scientific">Daejeonella lutea</name>
    <dbReference type="NCBI Taxonomy" id="572036"/>
    <lineage>
        <taxon>Bacteria</taxon>
        <taxon>Pseudomonadati</taxon>
        <taxon>Bacteroidota</taxon>
        <taxon>Sphingobacteriia</taxon>
        <taxon>Sphingobacteriales</taxon>
        <taxon>Sphingobacteriaceae</taxon>
        <taxon>Daejeonella</taxon>
    </lineage>
</organism>
<name>A0A1T5EGV8_9SPHI</name>
<dbReference type="Pfam" id="PF03413">
    <property type="entry name" value="PepSY"/>
    <property type="match status" value="1"/>
</dbReference>
<feature type="transmembrane region" description="Helical" evidence="1">
    <location>
        <begin position="191"/>
        <end position="214"/>
    </location>
</feature>
<feature type="transmembrane region" description="Helical" evidence="1">
    <location>
        <begin position="141"/>
        <end position="161"/>
    </location>
</feature>
<dbReference type="Proteomes" id="UP000189981">
    <property type="component" value="Unassembled WGS sequence"/>
</dbReference>
<dbReference type="Pfam" id="PF03929">
    <property type="entry name" value="PepSY_TM"/>
    <property type="match status" value="1"/>
</dbReference>
<feature type="transmembrane region" description="Helical" evidence="1">
    <location>
        <begin position="344"/>
        <end position="365"/>
    </location>
</feature>
<keyword evidence="1" id="KW-0472">Membrane</keyword>
<evidence type="ECO:0000313" key="4">
    <source>
        <dbReference type="Proteomes" id="UP000189981"/>
    </source>
</evidence>
<sequence length="375" mass="42946">MTIRKAIGKVHLWLGLASGLFVCFLGITGCILAFQREIEDATQSYRFTEVQKKQVLAPSALKAIADKELPGKSAHSIGYEPGRSSMAVYYDALPEEYYYIVYLDPYSGKVLKVKNMEDDFFRIVIMGHYYLWLPPEIGQPVLTTATLIFLILMISGIILWWPKHKAAVRQRFSIKWNAKWKRVNYDLHNVFGFYMTWVAIFVALTGMVMGFQWFRTSVYWAASGGKPLVEYYESFSKAPATKTEAPIPAVDRLWYQVQQEFPGFEGSIEMHPPEDDKSVLEVAMNPTTDTYWRYDYRFFDQHTLQELKVDHVYGRFADATVADKLLRMNYDIHVGAIGGLTGKIIAFFASLIAASLPVTGFLIWLGRRRKARLST</sequence>
<dbReference type="EMBL" id="FUYR01000003">
    <property type="protein sequence ID" value="SKB83267.1"/>
    <property type="molecule type" value="Genomic_DNA"/>
</dbReference>